<feature type="compositionally biased region" description="Basic and acidic residues" evidence="3">
    <location>
        <begin position="80"/>
        <end position="101"/>
    </location>
</feature>
<feature type="region of interest" description="Disordered" evidence="3">
    <location>
        <begin position="1"/>
        <end position="23"/>
    </location>
</feature>
<feature type="region of interest" description="Disordered" evidence="3">
    <location>
        <begin position="546"/>
        <end position="632"/>
    </location>
</feature>
<gene>
    <name evidence="5" type="ORF">METBISCDRAFT_21848</name>
</gene>
<feature type="region of interest" description="Disordered" evidence="3">
    <location>
        <begin position="68"/>
        <end position="248"/>
    </location>
</feature>
<keyword evidence="6" id="KW-1185">Reference proteome</keyword>
<sequence>MPDQSSTVYFSDASCANGPGTLSNTDVGSLNTTLSSAAHSAPSRTELDKIVDFTDKTAELTEKTLLTDRTITSGGETAESVDKTADSDKTDSTDKISDKPADTSSSQCAPSHQSPLDQDSVVLMDNDEVTLSYVDSSEGVSDKKQKLTKHTDPVDASEALDSVDTYDPVEPAGVEAGQSRNEPSSVSETTHNLPETSEPNEVLVESENSHTKDAASERSDDEEDYDPEVIVPTSAIDASQTPQVDASTAEKLKEAYEAVMQSDLVKLEAFANLSQEEQMVAIQEVLQQKNVTLPALGDQEQNPPNANLKPRPDLDQAMSAEERAAWDKFIAEEPQYSNWETIDKFPSGLRIFIGNLFNHSHLKEQLFRVLRLYGNVVQITIKLGYGFAQFETSEEARNCLAGERDFPFQGRILRFNTSYRHKNSHGQLRGRERTDDENDQKRFKSDNADVQMFVTENMDANLGKMFRNCLRSANLHCSAKNVSAESSEQMIEAAHLGAVGACVLKGSKIDVQVFQETQDGGVKFDEYLDVEPVEACELLAKAKQQRFQSKRDQGPSQRSYQNDGGRQGAGYRSNNNHGSMNQRNSHQGHKTWHRGQERAGQNQGNWQQKGNYWPNYPQSYPNQGGYNNGGYSNGYSNQGQGYNNGSFNREYGSQYAAYPGNAGPQSMNSPAYGGRGYQDPNANYQVTGNNYGSYTNLGWSQNMSNGSSPGFNFPPQSALFPPQSAQFPPQSAQYPP</sequence>
<accession>A0A4P9ZFV0</accession>
<feature type="compositionally biased region" description="Polar residues" evidence="3">
    <location>
        <begin position="554"/>
        <end position="564"/>
    </location>
</feature>
<dbReference type="PANTHER" id="PTHR13968">
    <property type="entry name" value="HETEROGENEOUS NUCLEAR RIBONUCLEOPROTEIN"/>
    <property type="match status" value="1"/>
</dbReference>
<feature type="region of interest" description="Disordered" evidence="3">
    <location>
        <begin position="704"/>
        <end position="736"/>
    </location>
</feature>
<dbReference type="OrthoDB" id="10044938at2759"/>
<dbReference type="AlphaFoldDB" id="A0A4P9ZFV0"/>
<dbReference type="SUPFAM" id="SSF54928">
    <property type="entry name" value="RNA-binding domain, RBD"/>
    <property type="match status" value="1"/>
</dbReference>
<evidence type="ECO:0000256" key="2">
    <source>
        <dbReference type="PROSITE-ProRule" id="PRU00176"/>
    </source>
</evidence>
<feature type="compositionally biased region" description="Low complexity" evidence="3">
    <location>
        <begin position="720"/>
        <end position="736"/>
    </location>
</feature>
<feature type="region of interest" description="Disordered" evidence="3">
    <location>
        <begin position="422"/>
        <end position="441"/>
    </location>
</feature>
<evidence type="ECO:0000259" key="4">
    <source>
        <dbReference type="PROSITE" id="PS50102"/>
    </source>
</evidence>
<feature type="compositionally biased region" description="Low complexity" evidence="3">
    <location>
        <begin position="600"/>
        <end position="611"/>
    </location>
</feature>
<dbReference type="Pfam" id="PF00076">
    <property type="entry name" value="RRM_1"/>
    <property type="match status" value="1"/>
</dbReference>
<protein>
    <recommendedName>
        <fullName evidence="4">RRM domain-containing protein</fullName>
    </recommendedName>
</protein>
<dbReference type="InterPro" id="IPR035979">
    <property type="entry name" value="RBD_domain_sf"/>
</dbReference>
<dbReference type="GO" id="GO:0003723">
    <property type="term" value="F:RNA binding"/>
    <property type="evidence" value="ECO:0007669"/>
    <property type="project" value="UniProtKB-UniRule"/>
</dbReference>
<feature type="compositionally biased region" description="Basic and acidic residues" evidence="3">
    <location>
        <begin position="207"/>
        <end position="218"/>
    </location>
</feature>
<feature type="compositionally biased region" description="Polar residues" evidence="3">
    <location>
        <begin position="178"/>
        <end position="199"/>
    </location>
</feature>
<organism evidence="5 6">
    <name type="scientific">Metschnikowia bicuspidata</name>
    <dbReference type="NCBI Taxonomy" id="27322"/>
    <lineage>
        <taxon>Eukaryota</taxon>
        <taxon>Fungi</taxon>
        <taxon>Dikarya</taxon>
        <taxon>Ascomycota</taxon>
        <taxon>Saccharomycotina</taxon>
        <taxon>Pichiomycetes</taxon>
        <taxon>Metschnikowiaceae</taxon>
        <taxon>Metschnikowia</taxon>
    </lineage>
</organism>
<dbReference type="InterPro" id="IPR012677">
    <property type="entry name" value="Nucleotide-bd_a/b_plait_sf"/>
</dbReference>
<proteinExistence type="predicted"/>
<dbReference type="EMBL" id="ML004435">
    <property type="protein sequence ID" value="RKP31936.1"/>
    <property type="molecule type" value="Genomic_DNA"/>
</dbReference>
<dbReference type="SMART" id="SM00360">
    <property type="entry name" value="RRM"/>
    <property type="match status" value="1"/>
</dbReference>
<dbReference type="Gene3D" id="3.30.70.330">
    <property type="match status" value="1"/>
</dbReference>
<feature type="domain" description="RRM" evidence="4">
    <location>
        <begin position="349"/>
        <end position="420"/>
    </location>
</feature>
<evidence type="ECO:0000256" key="1">
    <source>
        <dbReference type="ARBA" id="ARBA00022884"/>
    </source>
</evidence>
<feature type="compositionally biased region" description="Polar residues" evidence="3">
    <location>
        <begin position="236"/>
        <end position="246"/>
    </location>
</feature>
<reference evidence="6" key="1">
    <citation type="journal article" date="2018" name="Nat. Microbiol.">
        <title>Leveraging single-cell genomics to expand the fungal tree of life.</title>
        <authorList>
            <person name="Ahrendt S.R."/>
            <person name="Quandt C.A."/>
            <person name="Ciobanu D."/>
            <person name="Clum A."/>
            <person name="Salamov A."/>
            <person name="Andreopoulos B."/>
            <person name="Cheng J.F."/>
            <person name="Woyke T."/>
            <person name="Pelin A."/>
            <person name="Henrissat B."/>
            <person name="Reynolds N.K."/>
            <person name="Benny G.L."/>
            <person name="Smith M.E."/>
            <person name="James T.Y."/>
            <person name="Grigoriev I.V."/>
        </authorList>
    </citation>
    <scope>NUCLEOTIDE SEQUENCE [LARGE SCALE GENOMIC DNA]</scope>
    <source>
        <strain evidence="6">Baker2002</strain>
    </source>
</reference>
<dbReference type="InterPro" id="IPR051186">
    <property type="entry name" value="RRM_HNRPC/RALY_subfam"/>
</dbReference>
<feature type="compositionally biased region" description="Polar residues" evidence="3">
    <location>
        <begin position="102"/>
        <end position="117"/>
    </location>
</feature>
<dbReference type="Proteomes" id="UP000268321">
    <property type="component" value="Unassembled WGS sequence"/>
</dbReference>
<evidence type="ECO:0000313" key="5">
    <source>
        <dbReference type="EMBL" id="RKP31936.1"/>
    </source>
</evidence>
<dbReference type="PANTHER" id="PTHR13968:SF26">
    <property type="entry name" value="RRM DOMAIN-CONTAINING PROTEIN"/>
    <property type="match status" value="1"/>
</dbReference>
<dbReference type="PROSITE" id="PS50102">
    <property type="entry name" value="RRM"/>
    <property type="match status" value="1"/>
</dbReference>
<feature type="compositionally biased region" description="Basic and acidic residues" evidence="3">
    <location>
        <begin position="140"/>
        <end position="153"/>
    </location>
</feature>
<dbReference type="InterPro" id="IPR000504">
    <property type="entry name" value="RRM_dom"/>
</dbReference>
<keyword evidence="1 2" id="KW-0694">RNA-binding</keyword>
<name>A0A4P9ZFV0_9ASCO</name>
<feature type="compositionally biased region" description="Basic and acidic residues" evidence="3">
    <location>
        <begin position="429"/>
        <end position="441"/>
    </location>
</feature>
<evidence type="ECO:0000313" key="6">
    <source>
        <dbReference type="Proteomes" id="UP000268321"/>
    </source>
</evidence>
<evidence type="ECO:0000256" key="3">
    <source>
        <dbReference type="SAM" id="MobiDB-lite"/>
    </source>
</evidence>
<feature type="compositionally biased region" description="Polar residues" evidence="3">
    <location>
        <begin position="572"/>
        <end position="585"/>
    </location>
</feature>